<evidence type="ECO:0000313" key="1">
    <source>
        <dbReference type="EMBL" id="OBK25049.1"/>
    </source>
</evidence>
<comment type="caution">
    <text evidence="1">The sequence shown here is derived from an EMBL/GenBank/DDBJ whole genome shotgun (WGS) entry which is preliminary data.</text>
</comment>
<reference evidence="1 2" key="1">
    <citation type="submission" date="2016-06" db="EMBL/GenBank/DDBJ databases">
        <authorList>
            <person name="Kjaerup R.B."/>
            <person name="Dalgaard T.S."/>
            <person name="Juul-Madsen H.R."/>
        </authorList>
    </citation>
    <scope>NUCLEOTIDE SEQUENCE [LARGE SCALE GENOMIC DNA]</scope>
    <source>
        <strain evidence="1 2">1165133.8</strain>
    </source>
</reference>
<dbReference type="OrthoDB" id="4719396at2"/>
<gene>
    <name evidence="1" type="ORF">A5634_02175</name>
</gene>
<dbReference type="EMBL" id="LZLS01000146">
    <property type="protein sequence ID" value="OBK25049.1"/>
    <property type="molecule type" value="Genomic_DNA"/>
</dbReference>
<sequence length="365" mass="39424">MNIADEVIDWLRTDQLQVGEDWSYLLPSGFSWWADEYCQTVEFVGEETGPSGESGYLVCVRTELLRDLDLTEDTLTEINALPMRCASMSGPVYDAEARRLDLWSLIRVTDDNGAWMRYLLGAAAVAQLAEARMLAPILAAATAAQPAGSEHPESGLRVEPDEMAFAAAVFVNSGDEPCAWPETEFRDTVSAHMGKPPARDAAAEGLGFTVEFPFGDKNSTCRVAGDQPHPLYGNGLLVLQSFPVPTGSAADGIRLALSLNAADLTRESAGYGLGSYSYGDGAIHFSGFVPNALYQPGLLPNLYFSCAARAQRMAARFVDDGWDADAYSLDAAVLAHRREQRRAAMPVAEPPMRGCPMMRARAGGQ</sequence>
<dbReference type="AlphaFoldDB" id="A0A1A3NVJ9"/>
<accession>A0A1A3NVJ9</accession>
<protein>
    <submittedName>
        <fullName evidence="1">Uncharacterized protein</fullName>
    </submittedName>
</protein>
<dbReference type="Proteomes" id="UP000093928">
    <property type="component" value="Unassembled WGS sequence"/>
</dbReference>
<name>A0A1A3NVJ9_MYCAS</name>
<organism evidence="1 2">
    <name type="scientific">Mycobacterium asiaticum</name>
    <dbReference type="NCBI Taxonomy" id="1790"/>
    <lineage>
        <taxon>Bacteria</taxon>
        <taxon>Bacillati</taxon>
        <taxon>Actinomycetota</taxon>
        <taxon>Actinomycetes</taxon>
        <taxon>Mycobacteriales</taxon>
        <taxon>Mycobacteriaceae</taxon>
        <taxon>Mycobacterium</taxon>
    </lineage>
</organism>
<evidence type="ECO:0000313" key="2">
    <source>
        <dbReference type="Proteomes" id="UP000093928"/>
    </source>
</evidence>
<dbReference type="RefSeq" id="WP_065144941.1">
    <property type="nucleotide sequence ID" value="NZ_LZLS01000146.1"/>
</dbReference>
<proteinExistence type="predicted"/>